<protein>
    <submittedName>
        <fullName evidence="7">2,3-bisphosphoglycerate-independent phosphoglycerate mutase</fullName>
        <ecNumber evidence="7">5.4.2.12</ecNumber>
    </submittedName>
</protein>
<dbReference type="RefSeq" id="WP_353714028.1">
    <property type="nucleotide sequence ID" value="NZ_CP159307.1"/>
</dbReference>
<feature type="domain" description="Metalloenzyme" evidence="6">
    <location>
        <begin position="25"/>
        <end position="398"/>
    </location>
</feature>
<name>A0AAU8G837_9CHLR</name>
<evidence type="ECO:0000256" key="2">
    <source>
        <dbReference type="ARBA" id="ARBA00002315"/>
    </source>
</evidence>
<evidence type="ECO:0000256" key="4">
    <source>
        <dbReference type="ARBA" id="ARBA00005524"/>
    </source>
</evidence>
<comment type="catalytic activity">
    <reaction evidence="1">
        <text>(2R)-2-phosphoglycerate = (2R)-3-phosphoglycerate</text>
        <dbReference type="Rhea" id="RHEA:15901"/>
        <dbReference type="ChEBI" id="CHEBI:58272"/>
        <dbReference type="ChEBI" id="CHEBI:58289"/>
        <dbReference type="EC" id="5.4.2.12"/>
    </reaction>
</comment>
<dbReference type="Pfam" id="PF01676">
    <property type="entry name" value="Metalloenzyme"/>
    <property type="match status" value="1"/>
</dbReference>
<dbReference type="NCBIfam" id="NF003160">
    <property type="entry name" value="PRK04135.1"/>
    <property type="match status" value="1"/>
</dbReference>
<dbReference type="NCBIfam" id="TIGR00306">
    <property type="entry name" value="apgM"/>
    <property type="match status" value="1"/>
</dbReference>
<dbReference type="GO" id="GO:0046872">
    <property type="term" value="F:metal ion binding"/>
    <property type="evidence" value="ECO:0007669"/>
    <property type="project" value="InterPro"/>
</dbReference>
<dbReference type="InterPro" id="IPR017850">
    <property type="entry name" value="Alkaline_phosphatase_core_sf"/>
</dbReference>
<keyword evidence="7" id="KW-0413">Isomerase</keyword>
<organism evidence="7">
    <name type="scientific">Dehalogenimonas sp. 4OHTPN</name>
    <dbReference type="NCBI Taxonomy" id="3166643"/>
    <lineage>
        <taxon>Bacteria</taxon>
        <taxon>Bacillati</taxon>
        <taxon>Chloroflexota</taxon>
        <taxon>Dehalococcoidia</taxon>
        <taxon>Dehalococcoidales</taxon>
        <taxon>Dehalococcoidaceae</taxon>
        <taxon>Dehalogenimonas</taxon>
    </lineage>
</organism>
<evidence type="ECO:0000259" key="6">
    <source>
        <dbReference type="Pfam" id="PF01676"/>
    </source>
</evidence>
<dbReference type="EMBL" id="CP159307">
    <property type="protein sequence ID" value="XCH32756.1"/>
    <property type="molecule type" value="Genomic_DNA"/>
</dbReference>
<dbReference type="InterPro" id="IPR042253">
    <property type="entry name" value="Pglycerate_mutase_ApgM_sf"/>
</dbReference>
<gene>
    <name evidence="7" type="ORF">ABV300_06215</name>
</gene>
<comment type="similarity">
    <text evidence="4">Belongs to the BPG-independent phosphoglycerate mutase family. A-PGAM subfamily.</text>
</comment>
<dbReference type="PANTHER" id="PTHR31209:SF0">
    <property type="entry name" value="METALLOENZYME DOMAIN-CONTAINING PROTEIN"/>
    <property type="match status" value="1"/>
</dbReference>
<dbReference type="PIRSF" id="PIRSF006392">
    <property type="entry name" value="IPGAM_arch"/>
    <property type="match status" value="1"/>
</dbReference>
<reference evidence="7" key="1">
    <citation type="submission" date="2024-06" db="EMBL/GenBank/DDBJ databases">
        <title>A Novel Isolate, Dehalogenimonas sp. Strain 4OHTPN, Dechlorinates Aromatic 4 Hydroxy chlorothalonil by a Novel Reductive Dehalogenase.</title>
        <authorList>
            <person name="Liu G."/>
        </authorList>
    </citation>
    <scope>NUCLEOTIDE SEQUENCE</scope>
    <source>
        <strain evidence="7">4OHTPN</strain>
    </source>
</reference>
<dbReference type="EC" id="5.4.2.12" evidence="7"/>
<dbReference type="InterPro" id="IPR006124">
    <property type="entry name" value="Metalloenzyme"/>
</dbReference>
<evidence type="ECO:0000256" key="1">
    <source>
        <dbReference type="ARBA" id="ARBA00000370"/>
    </source>
</evidence>
<keyword evidence="5" id="KW-0324">Glycolysis</keyword>
<dbReference type="Gene3D" id="3.30.70.2130">
    <property type="entry name" value="Metalloenzyme domain"/>
    <property type="match status" value="1"/>
</dbReference>
<comment type="pathway">
    <text evidence="3">Carbohydrate degradation.</text>
</comment>
<evidence type="ECO:0000256" key="3">
    <source>
        <dbReference type="ARBA" id="ARBA00004921"/>
    </source>
</evidence>
<dbReference type="CDD" id="cd16011">
    <property type="entry name" value="iPGM_like"/>
    <property type="match status" value="1"/>
</dbReference>
<dbReference type="GO" id="GO:0006096">
    <property type="term" value="P:glycolytic process"/>
    <property type="evidence" value="ECO:0007669"/>
    <property type="project" value="UniProtKB-KW"/>
</dbReference>
<evidence type="ECO:0000313" key="7">
    <source>
        <dbReference type="EMBL" id="XCH32756.1"/>
    </source>
</evidence>
<dbReference type="InterPro" id="IPR004456">
    <property type="entry name" value="Pglycerate_mutase_ApgM"/>
</dbReference>
<comment type="function">
    <text evidence="2">Catalyzes the interconversion of 2-phosphoglycerate and 3-phosphoglycerate.</text>
</comment>
<evidence type="ECO:0000256" key="5">
    <source>
        <dbReference type="ARBA" id="ARBA00023152"/>
    </source>
</evidence>
<dbReference type="SUPFAM" id="SSF53649">
    <property type="entry name" value="Alkaline phosphatase-like"/>
    <property type="match status" value="1"/>
</dbReference>
<sequence length="409" mass="44195">MSAEIMNSVDQISLMRELSIETPSKIVMIVLDGLGGLPSPETGRTELESAVVPNLNALAAKCVCGLSDPVMPGITPGSGPGHLGLFGYDPLKFTIGRGILEALGIDFDLEEGDVAARGNLCTLDDNGVIVDRRAGRISTEKSQQIAALLNNTVIDGVQVLVEPVKDHRLVAVFRGEGLSDALSDSDPQRTGSRPLPVFPTQSSANRTASIVNRFLETAAEIISDYHPANGLLLRGFSKKPSFSSFKEVYKLNACAIAGYPMYRGLAKVVGMTVLKCGTSLSGQLEILKANYRKFDFFFFHVKATDAAGEDGNFQRKVSAIEEFDRWLPFFTELNPDVILVTGDHSTPAMMGSHSWHPVPVMVSGRYCRPDKVREFNETACCQGGLGRLPAYHLMPLVMANALKLGKYGA</sequence>
<dbReference type="Pfam" id="PF10143">
    <property type="entry name" value="PhosphMutase"/>
    <property type="match status" value="1"/>
</dbReference>
<proteinExistence type="inferred from homology"/>
<dbReference type="GO" id="GO:0004619">
    <property type="term" value="F:phosphoglycerate mutase activity"/>
    <property type="evidence" value="ECO:0007669"/>
    <property type="project" value="UniProtKB-EC"/>
</dbReference>
<dbReference type="PANTHER" id="PTHR31209">
    <property type="entry name" value="COFACTOR-INDEPENDENT PHOSPHOGLYCERATE MUTASE"/>
    <property type="match status" value="1"/>
</dbReference>
<accession>A0AAU8G837</accession>
<dbReference type="Gene3D" id="3.40.720.10">
    <property type="entry name" value="Alkaline Phosphatase, subunit A"/>
    <property type="match status" value="1"/>
</dbReference>
<dbReference type="AlphaFoldDB" id="A0AAU8G837"/>